<dbReference type="AlphaFoldDB" id="A0AAV3XHR5"/>
<gene>
    <name evidence="1" type="ORF">MiSe_44410</name>
</gene>
<dbReference type="EMBL" id="BLAY01000071">
    <property type="protein sequence ID" value="GET39670.1"/>
    <property type="molecule type" value="Genomic_DNA"/>
</dbReference>
<keyword evidence="2" id="KW-1185">Reference proteome</keyword>
<organism evidence="1 2">
    <name type="scientific">Microseira wollei NIES-4236</name>
    <dbReference type="NCBI Taxonomy" id="2530354"/>
    <lineage>
        <taxon>Bacteria</taxon>
        <taxon>Bacillati</taxon>
        <taxon>Cyanobacteriota</taxon>
        <taxon>Cyanophyceae</taxon>
        <taxon>Oscillatoriophycideae</taxon>
        <taxon>Aerosakkonematales</taxon>
        <taxon>Aerosakkonemataceae</taxon>
        <taxon>Microseira</taxon>
    </lineage>
</organism>
<proteinExistence type="predicted"/>
<sequence length="112" mass="12505">MQLTEVSRLNSILVKSGYWECSCGYVKPIYQKQPESQIHGLSKTISCFCCQDTGYLSHQLVQEHLLEDYSPSDPPVPCARCSAGLLIKHGWDIATKIDCESFAEGRHIASMP</sequence>
<comment type="caution">
    <text evidence="1">The sequence shown here is derived from an EMBL/GenBank/DDBJ whole genome shotgun (WGS) entry which is preliminary data.</text>
</comment>
<name>A0AAV3XHR5_9CYAN</name>
<protein>
    <submittedName>
        <fullName evidence="1">Uncharacterized protein</fullName>
    </submittedName>
</protein>
<dbReference type="Proteomes" id="UP001050975">
    <property type="component" value="Unassembled WGS sequence"/>
</dbReference>
<reference evidence="1" key="1">
    <citation type="submission" date="2019-10" db="EMBL/GenBank/DDBJ databases">
        <title>Draft genome sequece of Microseira wollei NIES-4236.</title>
        <authorList>
            <person name="Yamaguchi H."/>
            <person name="Suzuki S."/>
            <person name="Kawachi M."/>
        </authorList>
    </citation>
    <scope>NUCLEOTIDE SEQUENCE</scope>
    <source>
        <strain evidence="1">NIES-4236</strain>
    </source>
</reference>
<accession>A0AAV3XHR5</accession>
<evidence type="ECO:0000313" key="2">
    <source>
        <dbReference type="Proteomes" id="UP001050975"/>
    </source>
</evidence>
<evidence type="ECO:0000313" key="1">
    <source>
        <dbReference type="EMBL" id="GET39670.1"/>
    </source>
</evidence>